<proteinExistence type="predicted"/>
<gene>
    <name evidence="2" type="ORF">HETSPECPRED_003559</name>
</gene>
<evidence type="ECO:0000256" key="1">
    <source>
        <dbReference type="SAM" id="MobiDB-lite"/>
    </source>
</evidence>
<sequence length="300" mass="34281">MPMYAGESQESGTLNPNISSRQQKPSSGKGTPEVFTVGDWDQFNDFWGSDDDEDDFYTEDIHAASSPSPSPSLVRVVNSSEADEWLELEHEDADQTSYRPGSLAPLIEATSPPETPLSDPESESDSDSNSNSELPEEQRGLEVVYAQQLLVNRALYPQRRGSLLPYRKTIVIEPIPLKINANQCRQCKGTIFRMISELCLPCTMDKTRSLIEDLEFHGEFIEDEYIEAKRMISDRKCAIEDEHPDDYMENTEWLDLRTEHVELSEARIEIKADLKDRLAELEAQINQYSEWMEEDLAKHR</sequence>
<feature type="compositionally biased region" description="Acidic residues" evidence="1">
    <location>
        <begin position="48"/>
        <end position="58"/>
    </location>
</feature>
<accession>A0A8H3F449</accession>
<feature type="region of interest" description="Disordered" evidence="1">
    <location>
        <begin position="1"/>
        <end position="77"/>
    </location>
</feature>
<name>A0A8H3F449_9LECA</name>
<dbReference type="AlphaFoldDB" id="A0A8H3F449"/>
<reference evidence="2" key="1">
    <citation type="submission" date="2021-03" db="EMBL/GenBank/DDBJ databases">
        <authorList>
            <person name="Tagirdzhanova G."/>
        </authorList>
    </citation>
    <scope>NUCLEOTIDE SEQUENCE</scope>
</reference>
<protein>
    <submittedName>
        <fullName evidence="2">Uncharacterized protein</fullName>
    </submittedName>
</protein>
<feature type="compositionally biased region" description="Low complexity" evidence="1">
    <location>
        <begin position="65"/>
        <end position="77"/>
    </location>
</feature>
<evidence type="ECO:0000313" key="2">
    <source>
        <dbReference type="EMBL" id="CAF9917674.1"/>
    </source>
</evidence>
<dbReference type="EMBL" id="CAJPDS010000020">
    <property type="protein sequence ID" value="CAF9917674.1"/>
    <property type="molecule type" value="Genomic_DNA"/>
</dbReference>
<dbReference type="OrthoDB" id="10571745at2759"/>
<feature type="compositionally biased region" description="Low complexity" evidence="1">
    <location>
        <begin position="110"/>
        <end position="119"/>
    </location>
</feature>
<dbReference type="Proteomes" id="UP000664521">
    <property type="component" value="Unassembled WGS sequence"/>
</dbReference>
<feature type="region of interest" description="Disordered" evidence="1">
    <location>
        <begin position="90"/>
        <end position="138"/>
    </location>
</feature>
<keyword evidence="3" id="KW-1185">Reference proteome</keyword>
<feature type="compositionally biased region" description="Polar residues" evidence="1">
    <location>
        <begin position="8"/>
        <end position="29"/>
    </location>
</feature>
<comment type="caution">
    <text evidence="2">The sequence shown here is derived from an EMBL/GenBank/DDBJ whole genome shotgun (WGS) entry which is preliminary data.</text>
</comment>
<evidence type="ECO:0000313" key="3">
    <source>
        <dbReference type="Proteomes" id="UP000664521"/>
    </source>
</evidence>
<organism evidence="2 3">
    <name type="scientific">Heterodermia speciosa</name>
    <dbReference type="NCBI Taxonomy" id="116794"/>
    <lineage>
        <taxon>Eukaryota</taxon>
        <taxon>Fungi</taxon>
        <taxon>Dikarya</taxon>
        <taxon>Ascomycota</taxon>
        <taxon>Pezizomycotina</taxon>
        <taxon>Lecanoromycetes</taxon>
        <taxon>OSLEUM clade</taxon>
        <taxon>Lecanoromycetidae</taxon>
        <taxon>Caliciales</taxon>
        <taxon>Physciaceae</taxon>
        <taxon>Heterodermia</taxon>
    </lineage>
</organism>